<proteinExistence type="predicted"/>
<reference evidence="1 2" key="1">
    <citation type="submission" date="2017-03" db="EMBL/GenBank/DDBJ databases">
        <title>Genome Survey of Euroglyphus maynei.</title>
        <authorList>
            <person name="Arlian L.G."/>
            <person name="Morgan M.S."/>
            <person name="Rider S.D."/>
        </authorList>
    </citation>
    <scope>NUCLEOTIDE SEQUENCE [LARGE SCALE GENOMIC DNA]</scope>
    <source>
        <strain evidence="1">Arlian Lab</strain>
        <tissue evidence="1">Whole body</tissue>
    </source>
</reference>
<protein>
    <submittedName>
        <fullName evidence="1">Uncharacterized protein</fullName>
    </submittedName>
</protein>
<organism evidence="1 2">
    <name type="scientific">Euroglyphus maynei</name>
    <name type="common">Mayne's house dust mite</name>
    <dbReference type="NCBI Taxonomy" id="6958"/>
    <lineage>
        <taxon>Eukaryota</taxon>
        <taxon>Metazoa</taxon>
        <taxon>Ecdysozoa</taxon>
        <taxon>Arthropoda</taxon>
        <taxon>Chelicerata</taxon>
        <taxon>Arachnida</taxon>
        <taxon>Acari</taxon>
        <taxon>Acariformes</taxon>
        <taxon>Sarcoptiformes</taxon>
        <taxon>Astigmata</taxon>
        <taxon>Psoroptidia</taxon>
        <taxon>Analgoidea</taxon>
        <taxon>Pyroglyphidae</taxon>
        <taxon>Pyroglyphinae</taxon>
        <taxon>Euroglyphus</taxon>
    </lineage>
</organism>
<dbReference type="AlphaFoldDB" id="A0A1Y3B8M2"/>
<comment type="caution">
    <text evidence="1">The sequence shown here is derived from an EMBL/GenBank/DDBJ whole genome shotgun (WGS) entry which is preliminary data.</text>
</comment>
<sequence length="20" mass="2540">MQNQYSVKMHWLMLVLRKHP</sequence>
<dbReference type="Proteomes" id="UP000194236">
    <property type="component" value="Unassembled WGS sequence"/>
</dbReference>
<dbReference type="EMBL" id="MUJZ01033915">
    <property type="protein sequence ID" value="OTF77189.1"/>
    <property type="molecule type" value="Genomic_DNA"/>
</dbReference>
<gene>
    <name evidence="1" type="ORF">BLA29_014093</name>
</gene>
<evidence type="ECO:0000313" key="2">
    <source>
        <dbReference type="Proteomes" id="UP000194236"/>
    </source>
</evidence>
<evidence type="ECO:0000313" key="1">
    <source>
        <dbReference type="EMBL" id="OTF77189.1"/>
    </source>
</evidence>
<accession>A0A1Y3B8M2</accession>
<name>A0A1Y3B8M2_EURMA</name>
<keyword evidence="2" id="KW-1185">Reference proteome</keyword>